<sequence length="103" mass="11039">MTTARVTLHDRWLTVDSTVEITDGDATTTVRCGDVRRAAAMVAWTGVPGRLPWSAVMVVCIAAGWKPSGDPWSWLPPDDGQATADVLEVPVEPERAVDPGVLL</sequence>
<name>A0ABY5Z7K6_9ACTN</name>
<accession>A0ABY5Z7K6</accession>
<dbReference type="EMBL" id="CP073721">
    <property type="protein sequence ID" value="UWZ37832.1"/>
    <property type="molecule type" value="Genomic_DNA"/>
</dbReference>
<evidence type="ECO:0000313" key="2">
    <source>
        <dbReference type="Proteomes" id="UP001058271"/>
    </source>
</evidence>
<keyword evidence="2" id="KW-1185">Reference proteome</keyword>
<evidence type="ECO:0000313" key="1">
    <source>
        <dbReference type="EMBL" id="UWZ37832.1"/>
    </source>
</evidence>
<protein>
    <submittedName>
        <fullName evidence="1">Uncharacterized protein</fullName>
    </submittedName>
</protein>
<dbReference type="Proteomes" id="UP001058271">
    <property type="component" value="Chromosome"/>
</dbReference>
<proteinExistence type="predicted"/>
<organism evidence="1 2">
    <name type="scientific">Dactylosporangium roseum</name>
    <dbReference type="NCBI Taxonomy" id="47989"/>
    <lineage>
        <taxon>Bacteria</taxon>
        <taxon>Bacillati</taxon>
        <taxon>Actinomycetota</taxon>
        <taxon>Actinomycetes</taxon>
        <taxon>Micromonosporales</taxon>
        <taxon>Micromonosporaceae</taxon>
        <taxon>Dactylosporangium</taxon>
    </lineage>
</organism>
<gene>
    <name evidence="1" type="ORF">Drose_06040</name>
</gene>
<reference evidence="1" key="1">
    <citation type="submission" date="2021-04" db="EMBL/GenBank/DDBJ databases">
        <title>Biosynthetic gene clusters of Dactylosporangioum roseum.</title>
        <authorList>
            <person name="Hartkoorn R.C."/>
            <person name="Beaudoing E."/>
            <person name="Hot D."/>
            <person name="Moureu S."/>
        </authorList>
    </citation>
    <scope>NUCLEOTIDE SEQUENCE</scope>
    <source>
        <strain evidence="1">NRRL B-16295</strain>
    </source>
</reference>
<dbReference type="RefSeq" id="WP_260727195.1">
    <property type="nucleotide sequence ID" value="NZ_BAAABS010000033.1"/>
</dbReference>